<dbReference type="PANTHER" id="PTHR42760">
    <property type="entry name" value="SHORT-CHAIN DEHYDROGENASES/REDUCTASES FAMILY MEMBER"/>
    <property type="match status" value="1"/>
</dbReference>
<dbReference type="AlphaFoldDB" id="A0A6I4SY09"/>
<dbReference type="RefSeq" id="WP_159797595.1">
    <property type="nucleotide sequence ID" value="NZ_WTYM01000058.1"/>
</dbReference>
<dbReference type="CDD" id="cd05233">
    <property type="entry name" value="SDR_c"/>
    <property type="match status" value="1"/>
</dbReference>
<sequence>MGMGRNALVTGAASGIGAACAMLLAERGVGRLVLVDLDGAALDALDLPGCEVLRFIGDVADPALWERIEVEAGPLDHAVLNAGIGRGAPIANLSFETWRELMTVNLDGMFLSLKTALRLAADGASLVLTASVAGIKPEIGNAAYSTSKAAVIQLAKVAAKEGAARGIRVNAIAPGGVDTPIWDKMPFFAGIVAQHGGDRAEALAAMGKGTPLGRFASAAEIAAQVAFLLSDDAATITGTVLVSDGGYLL</sequence>
<dbReference type="InterPro" id="IPR036291">
    <property type="entry name" value="NAD(P)-bd_dom_sf"/>
</dbReference>
<feature type="domain" description="Ketoreductase" evidence="2">
    <location>
        <begin position="5"/>
        <end position="175"/>
    </location>
</feature>
<dbReference type="SMART" id="SM00822">
    <property type="entry name" value="PKS_KR"/>
    <property type="match status" value="1"/>
</dbReference>
<comment type="similarity">
    <text evidence="1">Belongs to the short-chain dehydrogenases/reductases (SDR) family.</text>
</comment>
<dbReference type="PROSITE" id="PS51257">
    <property type="entry name" value="PROKAR_LIPOPROTEIN"/>
    <property type="match status" value="1"/>
</dbReference>
<proteinExistence type="inferred from homology"/>
<dbReference type="PROSITE" id="PS00061">
    <property type="entry name" value="ADH_SHORT"/>
    <property type="match status" value="1"/>
</dbReference>
<dbReference type="FunFam" id="3.40.50.720:FF:000084">
    <property type="entry name" value="Short-chain dehydrogenase reductase"/>
    <property type="match status" value="1"/>
</dbReference>
<evidence type="ECO:0000313" key="3">
    <source>
        <dbReference type="EMBL" id="MXO60974.1"/>
    </source>
</evidence>
<name>A0A6I4SY09_9SPHN</name>
<dbReference type="PANTHER" id="PTHR42760:SF132">
    <property type="entry name" value="SHORT-CHAIN DEHYDROGENASE_REDUCTASE FAMILY PROTEIN"/>
    <property type="match status" value="1"/>
</dbReference>
<evidence type="ECO:0000256" key="1">
    <source>
        <dbReference type="ARBA" id="ARBA00006484"/>
    </source>
</evidence>
<dbReference type="PRINTS" id="PR00081">
    <property type="entry name" value="GDHRDH"/>
</dbReference>
<dbReference type="OrthoDB" id="9779623at2"/>
<dbReference type="Gene3D" id="3.40.50.720">
    <property type="entry name" value="NAD(P)-binding Rossmann-like Domain"/>
    <property type="match status" value="1"/>
</dbReference>
<dbReference type="Proteomes" id="UP000433652">
    <property type="component" value="Unassembled WGS sequence"/>
</dbReference>
<keyword evidence="4" id="KW-1185">Reference proteome</keyword>
<organism evidence="3 4">
    <name type="scientific">Croceibacterium salegens</name>
    <dbReference type="NCBI Taxonomy" id="1737568"/>
    <lineage>
        <taxon>Bacteria</taxon>
        <taxon>Pseudomonadati</taxon>
        <taxon>Pseudomonadota</taxon>
        <taxon>Alphaproteobacteria</taxon>
        <taxon>Sphingomonadales</taxon>
        <taxon>Erythrobacteraceae</taxon>
        <taxon>Croceibacterium</taxon>
    </lineage>
</organism>
<dbReference type="InterPro" id="IPR002347">
    <property type="entry name" value="SDR_fam"/>
</dbReference>
<dbReference type="GO" id="GO:0016616">
    <property type="term" value="F:oxidoreductase activity, acting on the CH-OH group of donors, NAD or NADP as acceptor"/>
    <property type="evidence" value="ECO:0007669"/>
    <property type="project" value="TreeGrafter"/>
</dbReference>
<accession>A0A6I4SY09</accession>
<protein>
    <submittedName>
        <fullName evidence="3">SDR family oxidoreductase</fullName>
    </submittedName>
</protein>
<dbReference type="EMBL" id="WTYM01000058">
    <property type="protein sequence ID" value="MXO60974.1"/>
    <property type="molecule type" value="Genomic_DNA"/>
</dbReference>
<dbReference type="InterPro" id="IPR020904">
    <property type="entry name" value="Sc_DH/Rdtase_CS"/>
</dbReference>
<reference evidence="3 4" key="1">
    <citation type="submission" date="2019-12" db="EMBL/GenBank/DDBJ databases">
        <title>Genomic-based taxomic classification of the family Erythrobacteraceae.</title>
        <authorList>
            <person name="Xu L."/>
        </authorList>
    </citation>
    <scope>NUCLEOTIDE SEQUENCE [LARGE SCALE GENOMIC DNA]</scope>
    <source>
        <strain evidence="3 4">MCCC 1K01500</strain>
    </source>
</reference>
<dbReference type="SUPFAM" id="SSF51735">
    <property type="entry name" value="NAD(P)-binding Rossmann-fold domains"/>
    <property type="match status" value="1"/>
</dbReference>
<evidence type="ECO:0000259" key="2">
    <source>
        <dbReference type="SMART" id="SM00822"/>
    </source>
</evidence>
<comment type="caution">
    <text evidence="3">The sequence shown here is derived from an EMBL/GenBank/DDBJ whole genome shotgun (WGS) entry which is preliminary data.</text>
</comment>
<gene>
    <name evidence="3" type="ORF">GRI89_15640</name>
</gene>
<dbReference type="Pfam" id="PF13561">
    <property type="entry name" value="adh_short_C2"/>
    <property type="match status" value="1"/>
</dbReference>
<evidence type="ECO:0000313" key="4">
    <source>
        <dbReference type="Proteomes" id="UP000433652"/>
    </source>
</evidence>
<dbReference type="InterPro" id="IPR057326">
    <property type="entry name" value="KR_dom"/>
</dbReference>